<dbReference type="InterPro" id="IPR014105">
    <property type="entry name" value="Carotenoid/retinoid_OxRdtase"/>
</dbReference>
<evidence type="ECO:0000256" key="5">
    <source>
        <dbReference type="RuleBase" id="RU362075"/>
    </source>
</evidence>
<evidence type="ECO:0000256" key="2">
    <source>
        <dbReference type="ARBA" id="ARBA00006046"/>
    </source>
</evidence>
<evidence type="ECO:0000256" key="1">
    <source>
        <dbReference type="ARBA" id="ARBA00004829"/>
    </source>
</evidence>
<comment type="similarity">
    <text evidence="2 5">Belongs to the carotenoid/retinoid oxidoreductase family.</text>
</comment>
<dbReference type="PANTHER" id="PTHR43734:SF7">
    <property type="entry name" value="4,4'-DIAPONEUROSPORENE OXYGENASE"/>
    <property type="match status" value="1"/>
</dbReference>
<keyword evidence="8" id="KW-1185">Reference proteome</keyword>
<dbReference type="Gene3D" id="3.50.50.60">
    <property type="entry name" value="FAD/NAD(P)-binding domain"/>
    <property type="match status" value="2"/>
</dbReference>
<dbReference type="Proteomes" id="UP000366872">
    <property type="component" value="Unassembled WGS sequence"/>
</dbReference>
<dbReference type="InterPro" id="IPR036188">
    <property type="entry name" value="FAD/NAD-bd_sf"/>
</dbReference>
<dbReference type="PANTHER" id="PTHR43734">
    <property type="entry name" value="PHYTOENE DESATURASE"/>
    <property type="match status" value="1"/>
</dbReference>
<evidence type="ECO:0000313" key="8">
    <source>
        <dbReference type="Proteomes" id="UP000366872"/>
    </source>
</evidence>
<dbReference type="RefSeq" id="WP_136077328.1">
    <property type="nucleotide sequence ID" value="NZ_CAAHFG010000001.1"/>
</dbReference>
<name>A0A6C2TVC4_PONDE</name>
<dbReference type="NCBIfam" id="TIGR02734">
    <property type="entry name" value="crtI_fam"/>
    <property type="match status" value="1"/>
</dbReference>
<dbReference type="AlphaFoldDB" id="A0A6C2TVC4"/>
<dbReference type="InterPro" id="IPR002937">
    <property type="entry name" value="Amino_oxidase"/>
</dbReference>
<comment type="pathway">
    <text evidence="1 5">Carotenoid biosynthesis.</text>
</comment>
<dbReference type="GO" id="GO:0016117">
    <property type="term" value="P:carotenoid biosynthetic process"/>
    <property type="evidence" value="ECO:0007669"/>
    <property type="project" value="UniProtKB-KW"/>
</dbReference>
<keyword evidence="4 5" id="KW-0560">Oxidoreductase</keyword>
<evidence type="ECO:0000313" key="7">
    <source>
        <dbReference type="EMBL" id="VGO11580.1"/>
    </source>
</evidence>
<evidence type="ECO:0000256" key="3">
    <source>
        <dbReference type="ARBA" id="ARBA00022746"/>
    </source>
</evidence>
<protein>
    <submittedName>
        <fullName evidence="7">Zeta-carotene-forming phytoene desaturase</fullName>
    </submittedName>
</protein>
<sequence length="489" mass="54683">MSKKKTAVVIGAGLGGMALALRLASQGWRVVIAERSGTPGGKMNRWTTEGYTFDTGPSLITMPEVFQELYHSIGTDMRDHVELMALTRQVHYTFDDGTTCCQSASLPEWLDTVRALEGQTDGFMKYMELGARLHEISKATFFARSTLEPPGKETKGVLSNMPLLRGWGNYHKEMCHFIKNPYLRMIFDRYMTYVGSSPYQAPGTLCVVPYVEYAQGGWHVRGGLYEIIRSFLNLMESMDIELHLNAPVAKILHEGKTVKGIRLEGGECITADTVIMNGDTANAGKLLGAEGYRSCPPEQRSLSGLIFLFALRNRHPDWHHHQVLFSKNYQHEFAQLFDEHVFPDDPTIYVNMPSITDRSLTPGDGEVMFVMANAPANDRLKWDASATEAAKQRVLKRLKSSGFPEFEHEIVASDAWTPERLQCTYDMPGGAIYGRNSHGKKNAFVRPFNKDLRYQGLYYVGGSTHPGGGTPTVLMSARITANLIKKHEQ</sequence>
<dbReference type="EMBL" id="CAAHFG010000001">
    <property type="protein sequence ID" value="VGO11580.1"/>
    <property type="molecule type" value="Genomic_DNA"/>
</dbReference>
<dbReference type="GO" id="GO:0016491">
    <property type="term" value="F:oxidoreductase activity"/>
    <property type="evidence" value="ECO:0007669"/>
    <property type="project" value="UniProtKB-KW"/>
</dbReference>
<gene>
    <name evidence="7" type="primary">carA2_2</name>
    <name evidence="7" type="ORF">PDESU_00125</name>
</gene>
<feature type="domain" description="Amine oxidase" evidence="6">
    <location>
        <begin position="14"/>
        <end position="484"/>
    </location>
</feature>
<evidence type="ECO:0000256" key="4">
    <source>
        <dbReference type="ARBA" id="ARBA00023002"/>
    </source>
</evidence>
<evidence type="ECO:0000259" key="6">
    <source>
        <dbReference type="Pfam" id="PF01593"/>
    </source>
</evidence>
<reference evidence="7 8" key="1">
    <citation type="submission" date="2019-04" db="EMBL/GenBank/DDBJ databases">
        <authorList>
            <person name="Van Vliet M D."/>
        </authorList>
    </citation>
    <scope>NUCLEOTIDE SEQUENCE [LARGE SCALE GENOMIC DNA]</scope>
    <source>
        <strain evidence="7 8">F1</strain>
    </source>
</reference>
<dbReference type="Pfam" id="PF01593">
    <property type="entry name" value="Amino_oxidase"/>
    <property type="match status" value="1"/>
</dbReference>
<keyword evidence="3 5" id="KW-0125">Carotenoid biosynthesis</keyword>
<proteinExistence type="inferred from homology"/>
<organism evidence="7 8">
    <name type="scientific">Pontiella desulfatans</name>
    <dbReference type="NCBI Taxonomy" id="2750659"/>
    <lineage>
        <taxon>Bacteria</taxon>
        <taxon>Pseudomonadati</taxon>
        <taxon>Kiritimatiellota</taxon>
        <taxon>Kiritimatiellia</taxon>
        <taxon>Kiritimatiellales</taxon>
        <taxon>Pontiellaceae</taxon>
        <taxon>Pontiella</taxon>
    </lineage>
</organism>
<accession>A0A6C2TVC4</accession>
<dbReference type="SUPFAM" id="SSF51905">
    <property type="entry name" value="FAD/NAD(P)-binding domain"/>
    <property type="match status" value="1"/>
</dbReference>